<keyword evidence="3" id="KW-1185">Reference proteome</keyword>
<reference evidence="1" key="1">
    <citation type="submission" date="2017-05" db="EMBL/GenBank/DDBJ databases">
        <title>The Genome Sequence of Enterococcus sp. 9E7_DIV0242.</title>
        <authorList>
            <consortium name="The Broad Institute Genomics Platform"/>
            <consortium name="The Broad Institute Genomic Center for Infectious Diseases"/>
            <person name="Earl A."/>
            <person name="Manson A."/>
            <person name="Schwartman J."/>
            <person name="Gilmore M."/>
            <person name="Abouelleil A."/>
            <person name="Cao P."/>
            <person name="Chapman S."/>
            <person name="Cusick C."/>
            <person name="Shea T."/>
            <person name="Young S."/>
            <person name="Neafsey D."/>
            <person name="Nusbaum C."/>
            <person name="Birren B."/>
        </authorList>
    </citation>
    <scope>NUCLEOTIDE SEQUENCE [LARGE SCALE GENOMIC DNA]</scope>
    <source>
        <strain evidence="1">9E7_DIV0242</strain>
    </source>
</reference>
<evidence type="ECO:0000313" key="3">
    <source>
        <dbReference type="Proteomes" id="UP000195141"/>
    </source>
</evidence>
<dbReference type="Proteomes" id="UP000195141">
    <property type="component" value="Chromosome"/>
</dbReference>
<proteinExistence type="predicted"/>
<dbReference type="RefSeq" id="WP_086349257.1">
    <property type="nucleotide sequence ID" value="NZ_CP147247.1"/>
</dbReference>
<dbReference type="AlphaFoldDB" id="A0A242K7A0"/>
<accession>A0A242K7A0</accession>
<organism evidence="1">
    <name type="scientific">Candidatus Enterococcus clewellii</name>
    <dbReference type="NCBI Taxonomy" id="1834193"/>
    <lineage>
        <taxon>Bacteria</taxon>
        <taxon>Bacillati</taxon>
        <taxon>Bacillota</taxon>
        <taxon>Bacilli</taxon>
        <taxon>Lactobacillales</taxon>
        <taxon>Enterococcaceae</taxon>
        <taxon>Enterococcus</taxon>
    </lineage>
</organism>
<evidence type="ECO:0000313" key="1">
    <source>
        <dbReference type="EMBL" id="OTP15983.1"/>
    </source>
</evidence>
<evidence type="ECO:0000313" key="2">
    <source>
        <dbReference type="EMBL" id="WYJ92296.1"/>
    </source>
</evidence>
<reference evidence="2" key="3">
    <citation type="submission" date="2024-03" db="EMBL/GenBank/DDBJ databases">
        <title>The Genome Sequence of Enterococcus sp. DIV0242b.</title>
        <authorList>
            <consortium name="The Broad Institute Genomics Platform"/>
            <consortium name="The Broad Institute Microbial Omics Core"/>
            <consortium name="The Broad Institute Genomic Center for Infectious Diseases"/>
            <person name="Earl A."/>
            <person name="Manson A."/>
            <person name="Gilmore M."/>
            <person name="Schwartman J."/>
            <person name="Shea T."/>
            <person name="Abouelleil A."/>
            <person name="Cao P."/>
            <person name="Chapman S."/>
            <person name="Cusick C."/>
            <person name="Young S."/>
            <person name="Neafsey D."/>
            <person name="Nusbaum C."/>
            <person name="Birren B."/>
        </authorList>
    </citation>
    <scope>NUCLEOTIDE SEQUENCE</scope>
    <source>
        <strain evidence="2">9E7_DIV0242</strain>
    </source>
</reference>
<sequence>MKEEANRIDLLRKNHQETCEQLQHNLSLLLLDVEEHSERSHSTKEYHDKVLVPLIRGAALLGDMIGEANVKFSEEYVLAAHRSEISTSDLEDQIIQWDQLILEVQGKLKELAVSELDPLNKAFQISKCTTLLGLYGSIKRELKHELAQYERVIDSSSAIIEEIACLNKWINQGYELANGCWDKTTAVFTEPEPEEFEWVTQLKEAEQKWLEKHQSKKYLLDPFEH</sequence>
<dbReference type="EMBL" id="NGMM01000003">
    <property type="protein sequence ID" value="OTP15983.1"/>
    <property type="molecule type" value="Genomic_DNA"/>
</dbReference>
<dbReference type="EMBL" id="CP147247">
    <property type="protein sequence ID" value="WYJ92296.1"/>
    <property type="molecule type" value="Genomic_DNA"/>
</dbReference>
<gene>
    <name evidence="1" type="ORF">A5888_002197</name>
    <name evidence="2" type="ORF">A5888_004069</name>
</gene>
<reference evidence="2" key="2">
    <citation type="submission" date="2017-05" db="EMBL/GenBank/DDBJ databases">
        <authorList>
            <consortium name="The Broad Institute Genomics Platform"/>
            <consortium name="The Broad Institute Genomic Center for Infectious Diseases"/>
            <person name="Earl A."/>
            <person name="Manson A."/>
            <person name="Schwartman J."/>
            <person name="Gilmore M."/>
            <person name="Abouelleil A."/>
            <person name="Cao P."/>
            <person name="Chapman S."/>
            <person name="Cusick C."/>
            <person name="Shea T."/>
            <person name="Young S."/>
            <person name="Neafsey D."/>
            <person name="Nusbaum C."/>
            <person name="Birren B."/>
        </authorList>
    </citation>
    <scope>NUCLEOTIDE SEQUENCE</scope>
    <source>
        <strain evidence="2">9E7_DIV0242</strain>
    </source>
</reference>
<name>A0A242K7A0_9ENTE</name>
<protein>
    <recommendedName>
        <fullName evidence="4">LXG domain-containing protein</fullName>
    </recommendedName>
</protein>
<evidence type="ECO:0008006" key="4">
    <source>
        <dbReference type="Google" id="ProtNLM"/>
    </source>
</evidence>